<keyword evidence="11" id="KW-1185">Reference proteome</keyword>
<comment type="caution">
    <text evidence="10">The sequence shown here is derived from an EMBL/GenBank/DDBJ whole genome shotgun (WGS) entry which is preliminary data.</text>
</comment>
<comment type="similarity">
    <text evidence="2">Belongs to the GDNFR family.</text>
</comment>
<evidence type="ECO:0000256" key="3">
    <source>
        <dbReference type="ARBA" id="ARBA00022475"/>
    </source>
</evidence>
<dbReference type="PANTHER" id="PTHR10269">
    <property type="entry name" value="GDNF RECEPTOR ALPHA"/>
    <property type="match status" value="1"/>
</dbReference>
<dbReference type="STRING" id="137246.A0A401T1K5"/>
<evidence type="ECO:0000313" key="11">
    <source>
        <dbReference type="Proteomes" id="UP000287033"/>
    </source>
</evidence>
<evidence type="ECO:0000256" key="6">
    <source>
        <dbReference type="ARBA" id="ARBA00023170"/>
    </source>
</evidence>
<dbReference type="InterPro" id="IPR037193">
    <property type="entry name" value="GDNF_alpha"/>
</dbReference>
<proteinExistence type="inferred from homology"/>
<accession>A0A401T1K5</accession>
<evidence type="ECO:0000256" key="4">
    <source>
        <dbReference type="ARBA" id="ARBA00022729"/>
    </source>
</evidence>
<keyword evidence="7" id="KW-0325">Glycoprotein</keyword>
<dbReference type="GO" id="GO:0009897">
    <property type="term" value="C:external side of plasma membrane"/>
    <property type="evidence" value="ECO:0007669"/>
    <property type="project" value="TreeGrafter"/>
</dbReference>
<keyword evidence="4" id="KW-0732">Signal</keyword>
<protein>
    <recommendedName>
        <fullName evidence="9">GDNF/GAS1 domain-containing protein</fullName>
    </recommendedName>
</protein>
<keyword evidence="5 8" id="KW-0472">Membrane</keyword>
<keyword evidence="3" id="KW-1003">Cell membrane</keyword>
<sequence>MTAFCLLTDHKHSMSCLKVTEQCIKDQNVCNRHLTPQKKACPQTRKHCNLNNCHSAIRSFYGKISPDLAEMLVFCGCRPSDELCLQAKETLHNNSCANHMDTKPTCLHLKEKCFSEDICRSRYELFQAKCWGHMTRVCQQGYEKDCLSGLTWNDWSCTANAECMAAYISTRGTLLQVECTCSGVTKDDQLLCEQFQHMLNYQVCFSKSCHNLLFDISCYSQVSRQAIEADERRVEEELTVTRSPLMLSGVMICAIVYVCGVTVIIGAVVIVILCKTRRCQISQQTAKTSTC</sequence>
<keyword evidence="6" id="KW-0675">Receptor</keyword>
<evidence type="ECO:0000256" key="8">
    <source>
        <dbReference type="SAM" id="Phobius"/>
    </source>
</evidence>
<gene>
    <name evidence="10" type="ORF">chiPu_0015005</name>
</gene>
<comment type="subcellular location">
    <subcellularLocation>
        <location evidence="1">Cell membrane</location>
    </subcellularLocation>
</comment>
<evidence type="ECO:0000256" key="2">
    <source>
        <dbReference type="ARBA" id="ARBA00005961"/>
    </source>
</evidence>
<dbReference type="InterPro" id="IPR003438">
    <property type="entry name" value="GDNF_rcpt"/>
</dbReference>
<reference evidence="10 11" key="1">
    <citation type="journal article" date="2018" name="Nat. Ecol. Evol.">
        <title>Shark genomes provide insights into elasmobranch evolution and the origin of vertebrates.</title>
        <authorList>
            <person name="Hara Y"/>
            <person name="Yamaguchi K"/>
            <person name="Onimaru K"/>
            <person name="Kadota M"/>
            <person name="Koyanagi M"/>
            <person name="Keeley SD"/>
            <person name="Tatsumi K"/>
            <person name="Tanaka K"/>
            <person name="Motone F"/>
            <person name="Kageyama Y"/>
            <person name="Nozu R"/>
            <person name="Adachi N"/>
            <person name="Nishimura O"/>
            <person name="Nakagawa R"/>
            <person name="Tanegashima C"/>
            <person name="Kiyatake I"/>
            <person name="Matsumoto R"/>
            <person name="Murakumo K"/>
            <person name="Nishida K"/>
            <person name="Terakita A"/>
            <person name="Kuratani S"/>
            <person name="Sato K"/>
            <person name="Hyodo S Kuraku.S."/>
        </authorList>
    </citation>
    <scope>NUCLEOTIDE SEQUENCE [LARGE SCALE GENOMIC DNA]</scope>
</reference>
<dbReference type="GO" id="GO:0043235">
    <property type="term" value="C:receptor complex"/>
    <property type="evidence" value="ECO:0007669"/>
    <property type="project" value="TreeGrafter"/>
</dbReference>
<evidence type="ECO:0000259" key="9">
    <source>
        <dbReference type="SMART" id="SM00907"/>
    </source>
</evidence>
<keyword evidence="8" id="KW-1133">Transmembrane helix</keyword>
<evidence type="ECO:0000256" key="7">
    <source>
        <dbReference type="ARBA" id="ARBA00023180"/>
    </source>
</evidence>
<dbReference type="GO" id="GO:0007169">
    <property type="term" value="P:cell surface receptor protein tyrosine kinase signaling pathway"/>
    <property type="evidence" value="ECO:0007669"/>
    <property type="project" value="UniProtKB-ARBA"/>
</dbReference>
<dbReference type="SUPFAM" id="SSF110035">
    <property type="entry name" value="GDNF receptor-like"/>
    <property type="match status" value="2"/>
</dbReference>
<dbReference type="InterPro" id="IPR016017">
    <property type="entry name" value="GDNF/GAS1"/>
</dbReference>
<dbReference type="GO" id="GO:0007399">
    <property type="term" value="P:nervous system development"/>
    <property type="evidence" value="ECO:0007669"/>
    <property type="project" value="TreeGrafter"/>
</dbReference>
<feature type="transmembrane region" description="Helical" evidence="8">
    <location>
        <begin position="245"/>
        <end position="274"/>
    </location>
</feature>
<dbReference type="AlphaFoldDB" id="A0A401T1K5"/>
<dbReference type="OMA" id="WRRRTEC"/>
<dbReference type="GO" id="GO:0038023">
    <property type="term" value="F:signaling receptor activity"/>
    <property type="evidence" value="ECO:0007669"/>
    <property type="project" value="InterPro"/>
</dbReference>
<feature type="domain" description="GDNF/GAS1" evidence="9">
    <location>
        <begin position="106"/>
        <end position="204"/>
    </location>
</feature>
<evidence type="ECO:0000313" key="10">
    <source>
        <dbReference type="EMBL" id="GCC36511.1"/>
    </source>
</evidence>
<dbReference type="PANTHER" id="PTHR10269:SF1">
    <property type="entry name" value="GDNF FAMILY RECEPTOR ALPHA-LIKE"/>
    <property type="match status" value="1"/>
</dbReference>
<keyword evidence="8" id="KW-0812">Transmembrane</keyword>
<organism evidence="10 11">
    <name type="scientific">Chiloscyllium punctatum</name>
    <name type="common">Brownbanded bambooshark</name>
    <name type="synonym">Hemiscyllium punctatum</name>
    <dbReference type="NCBI Taxonomy" id="137246"/>
    <lineage>
        <taxon>Eukaryota</taxon>
        <taxon>Metazoa</taxon>
        <taxon>Chordata</taxon>
        <taxon>Craniata</taxon>
        <taxon>Vertebrata</taxon>
        <taxon>Chondrichthyes</taxon>
        <taxon>Elasmobranchii</taxon>
        <taxon>Galeomorphii</taxon>
        <taxon>Galeoidea</taxon>
        <taxon>Orectolobiformes</taxon>
        <taxon>Hemiscylliidae</taxon>
        <taxon>Chiloscyllium</taxon>
    </lineage>
</organism>
<dbReference type="SMART" id="SM00907">
    <property type="entry name" value="GDNF"/>
    <property type="match status" value="2"/>
</dbReference>
<dbReference type="Proteomes" id="UP000287033">
    <property type="component" value="Unassembled WGS sequence"/>
</dbReference>
<feature type="domain" description="GDNF/GAS1" evidence="9">
    <location>
        <begin position="16"/>
        <end position="96"/>
    </location>
</feature>
<dbReference type="EMBL" id="BEZZ01000844">
    <property type="protein sequence ID" value="GCC36511.1"/>
    <property type="molecule type" value="Genomic_DNA"/>
</dbReference>
<dbReference type="OrthoDB" id="8735237at2759"/>
<name>A0A401T1K5_CHIPU</name>
<evidence type="ECO:0000256" key="5">
    <source>
        <dbReference type="ARBA" id="ARBA00023136"/>
    </source>
</evidence>
<evidence type="ECO:0000256" key="1">
    <source>
        <dbReference type="ARBA" id="ARBA00004236"/>
    </source>
</evidence>
<dbReference type="Pfam" id="PF02351">
    <property type="entry name" value="GDNF"/>
    <property type="match status" value="2"/>
</dbReference>